<dbReference type="Proteomes" id="UP001499854">
    <property type="component" value="Unassembled WGS sequence"/>
</dbReference>
<evidence type="ECO:0000313" key="2">
    <source>
        <dbReference type="Proteomes" id="UP001499854"/>
    </source>
</evidence>
<sequence length="113" mass="12162">MQPGELVELGAQRLDGHLRVEQVRLRHHDGVLQTLEQRLTHGLGSLHGLSSQIYSGHCGREGTGVAQGDDSGIGRTVVRRMIDLNADLGEGFGRWRLGDDDALLGLVTSAKVA</sequence>
<organism evidence="1 2">
    <name type="scientific">Catenulispora subtropica</name>
    <dbReference type="NCBI Taxonomy" id="450798"/>
    <lineage>
        <taxon>Bacteria</taxon>
        <taxon>Bacillati</taxon>
        <taxon>Actinomycetota</taxon>
        <taxon>Actinomycetes</taxon>
        <taxon>Catenulisporales</taxon>
        <taxon>Catenulisporaceae</taxon>
        <taxon>Catenulispora</taxon>
    </lineage>
</organism>
<dbReference type="InterPro" id="IPR011330">
    <property type="entry name" value="Glyco_hydro/deAcase_b/a-brl"/>
</dbReference>
<comment type="caution">
    <text evidence="1">The sequence shown here is derived from an EMBL/GenBank/DDBJ whole genome shotgun (WGS) entry which is preliminary data.</text>
</comment>
<gene>
    <name evidence="1" type="ORF">GCM10009838_03970</name>
</gene>
<proteinExistence type="predicted"/>
<dbReference type="SUPFAM" id="SSF88713">
    <property type="entry name" value="Glycoside hydrolase/deacetylase"/>
    <property type="match status" value="1"/>
</dbReference>
<protein>
    <submittedName>
        <fullName evidence="1">Uncharacterized protein</fullName>
    </submittedName>
</protein>
<name>A0ABN2QHB4_9ACTN</name>
<dbReference type="InterPro" id="IPR005501">
    <property type="entry name" value="LamB/YcsF/PxpA-like"/>
</dbReference>
<dbReference type="Gene3D" id="3.20.20.370">
    <property type="entry name" value="Glycoside hydrolase/deacetylase"/>
    <property type="match status" value="1"/>
</dbReference>
<dbReference type="Pfam" id="PF03746">
    <property type="entry name" value="LamB_YcsF"/>
    <property type="match status" value="1"/>
</dbReference>
<keyword evidence="2" id="KW-1185">Reference proteome</keyword>
<evidence type="ECO:0000313" key="1">
    <source>
        <dbReference type="EMBL" id="GAA1952039.1"/>
    </source>
</evidence>
<dbReference type="EMBL" id="BAAAQM010000001">
    <property type="protein sequence ID" value="GAA1952039.1"/>
    <property type="molecule type" value="Genomic_DNA"/>
</dbReference>
<accession>A0ABN2QHB4</accession>
<reference evidence="1 2" key="1">
    <citation type="journal article" date="2019" name="Int. J. Syst. Evol. Microbiol.">
        <title>The Global Catalogue of Microorganisms (GCM) 10K type strain sequencing project: providing services to taxonomists for standard genome sequencing and annotation.</title>
        <authorList>
            <consortium name="The Broad Institute Genomics Platform"/>
            <consortium name="The Broad Institute Genome Sequencing Center for Infectious Disease"/>
            <person name="Wu L."/>
            <person name="Ma J."/>
        </authorList>
    </citation>
    <scope>NUCLEOTIDE SEQUENCE [LARGE SCALE GENOMIC DNA]</scope>
    <source>
        <strain evidence="1 2">JCM 16013</strain>
    </source>
</reference>